<evidence type="ECO:0000256" key="4">
    <source>
        <dbReference type="ARBA" id="ARBA00022692"/>
    </source>
</evidence>
<evidence type="ECO:0000256" key="1">
    <source>
        <dbReference type="ARBA" id="ARBA00004370"/>
    </source>
</evidence>
<feature type="binding site" description="axial binding residue" evidence="11">
    <location>
        <position position="318"/>
    </location>
    <ligand>
        <name>heme</name>
        <dbReference type="ChEBI" id="CHEBI:30413"/>
    </ligand>
    <ligandPart>
        <name>Fe</name>
        <dbReference type="ChEBI" id="CHEBI:18248"/>
    </ligandPart>
</feature>
<dbReference type="PANTHER" id="PTHR24282">
    <property type="entry name" value="CYTOCHROME P450 FAMILY MEMBER"/>
    <property type="match status" value="1"/>
</dbReference>
<protein>
    <recommendedName>
        <fullName evidence="15">Cytochrome P450</fullName>
    </recommendedName>
</protein>
<name>A0AA88V7F3_9ASTE</name>
<dbReference type="SUPFAM" id="SSF48264">
    <property type="entry name" value="Cytochrome P450"/>
    <property type="match status" value="1"/>
</dbReference>
<comment type="caution">
    <text evidence="13">The sequence shown here is derived from an EMBL/GenBank/DDBJ whole genome shotgun (WGS) entry which is preliminary data.</text>
</comment>
<keyword evidence="9 12" id="KW-0503">Monooxygenase</keyword>
<dbReference type="PRINTS" id="PR00385">
    <property type="entry name" value="P450"/>
</dbReference>
<dbReference type="InterPro" id="IPR036396">
    <property type="entry name" value="Cyt_P450_sf"/>
</dbReference>
<keyword evidence="7 12" id="KW-0560">Oxidoreductase</keyword>
<dbReference type="PRINTS" id="PR00465">
    <property type="entry name" value="EP450IV"/>
</dbReference>
<keyword evidence="5 11" id="KW-0479">Metal-binding</keyword>
<evidence type="ECO:0000256" key="7">
    <source>
        <dbReference type="ARBA" id="ARBA00023002"/>
    </source>
</evidence>
<dbReference type="EMBL" id="JAVXUP010002440">
    <property type="protein sequence ID" value="KAK3003291.1"/>
    <property type="molecule type" value="Genomic_DNA"/>
</dbReference>
<dbReference type="Proteomes" id="UP001188597">
    <property type="component" value="Unassembled WGS sequence"/>
</dbReference>
<keyword evidence="8 11" id="KW-0408">Iron</keyword>
<keyword evidence="14" id="KW-1185">Reference proteome</keyword>
<sequence length="370" mass="42450">MEMGAMHKTIAVSCLVVLLLWWAWRVLNWAWFKPKKLEKRLRQQGFKGNSYRFLVGDVKDSAAMLHDAMHKPITFCNDIVPRIMPHIHHTIKSYAMIRCNINALQDGISQCTMLPAFAICYDQLLSKWEKAASTEGAYEVDVFPTFDTLTSDVISRVAFGSNYVEGGKIFFLLKELIELTVQETTGILLTWTMVLLSKHPQWQERAREEVFQTFGRNNLDFERLNHLKVVTMILYEVLRLYPPVSDLTKIVHKETKLGEFSIPPGVQIMLPTVVLHRDNKIWGNDAMEFNPMRFSEGVANATKNNVSYFPFSWGPRVCIGQNFALLQAKLGLAMILQRFTFELSPSYAHAPMTILTLQPQHGAHVIYRKV</sequence>
<dbReference type="AlphaFoldDB" id="A0AA88V7F3"/>
<dbReference type="InterPro" id="IPR001128">
    <property type="entry name" value="Cyt_P450"/>
</dbReference>
<dbReference type="Gene3D" id="1.10.630.10">
    <property type="entry name" value="Cytochrome P450"/>
    <property type="match status" value="1"/>
</dbReference>
<gene>
    <name evidence="13" type="ORF">RJ639_020010</name>
</gene>
<evidence type="ECO:0008006" key="15">
    <source>
        <dbReference type="Google" id="ProtNLM"/>
    </source>
</evidence>
<dbReference type="InterPro" id="IPR050665">
    <property type="entry name" value="Cytochrome_P450_Monooxygen"/>
</dbReference>
<dbReference type="PANTHER" id="PTHR24282:SF255">
    <property type="entry name" value="CYTOCHROME P450 72A11-RELATED"/>
    <property type="match status" value="1"/>
</dbReference>
<evidence type="ECO:0000256" key="12">
    <source>
        <dbReference type="RuleBase" id="RU000461"/>
    </source>
</evidence>
<proteinExistence type="inferred from homology"/>
<keyword evidence="10" id="KW-0472">Membrane</keyword>
<comment type="cofactor">
    <cofactor evidence="11">
        <name>heme</name>
        <dbReference type="ChEBI" id="CHEBI:30413"/>
    </cofactor>
</comment>
<comment type="similarity">
    <text evidence="2 12">Belongs to the cytochrome P450 family.</text>
</comment>
<evidence type="ECO:0000256" key="11">
    <source>
        <dbReference type="PIRSR" id="PIRSR602403-1"/>
    </source>
</evidence>
<dbReference type="Pfam" id="PF00067">
    <property type="entry name" value="p450"/>
    <property type="match status" value="1"/>
</dbReference>
<keyword evidence="4" id="KW-0812">Transmembrane</keyword>
<comment type="subcellular location">
    <subcellularLocation>
        <location evidence="1">Membrane</location>
    </subcellularLocation>
</comment>
<dbReference type="InterPro" id="IPR002403">
    <property type="entry name" value="Cyt_P450_E_grp-IV"/>
</dbReference>
<dbReference type="GO" id="GO:0005506">
    <property type="term" value="F:iron ion binding"/>
    <property type="evidence" value="ECO:0007669"/>
    <property type="project" value="InterPro"/>
</dbReference>
<evidence type="ECO:0000256" key="5">
    <source>
        <dbReference type="ARBA" id="ARBA00022723"/>
    </source>
</evidence>
<dbReference type="GO" id="GO:0016020">
    <property type="term" value="C:membrane"/>
    <property type="evidence" value="ECO:0007669"/>
    <property type="project" value="UniProtKB-SubCell"/>
</dbReference>
<organism evidence="13 14">
    <name type="scientific">Escallonia herrerae</name>
    <dbReference type="NCBI Taxonomy" id="1293975"/>
    <lineage>
        <taxon>Eukaryota</taxon>
        <taxon>Viridiplantae</taxon>
        <taxon>Streptophyta</taxon>
        <taxon>Embryophyta</taxon>
        <taxon>Tracheophyta</taxon>
        <taxon>Spermatophyta</taxon>
        <taxon>Magnoliopsida</taxon>
        <taxon>eudicotyledons</taxon>
        <taxon>Gunneridae</taxon>
        <taxon>Pentapetalae</taxon>
        <taxon>asterids</taxon>
        <taxon>campanulids</taxon>
        <taxon>Escalloniales</taxon>
        <taxon>Escalloniaceae</taxon>
        <taxon>Escallonia</taxon>
    </lineage>
</organism>
<dbReference type="GO" id="GO:0016705">
    <property type="term" value="F:oxidoreductase activity, acting on paired donors, with incorporation or reduction of molecular oxygen"/>
    <property type="evidence" value="ECO:0007669"/>
    <property type="project" value="InterPro"/>
</dbReference>
<reference evidence="13" key="1">
    <citation type="submission" date="2022-12" db="EMBL/GenBank/DDBJ databases">
        <title>Draft genome assemblies for two species of Escallonia (Escalloniales).</title>
        <authorList>
            <person name="Chanderbali A."/>
            <person name="Dervinis C."/>
            <person name="Anghel I."/>
            <person name="Soltis D."/>
            <person name="Soltis P."/>
            <person name="Zapata F."/>
        </authorList>
    </citation>
    <scope>NUCLEOTIDE SEQUENCE</scope>
    <source>
        <strain evidence="13">UCBG64.0493</strain>
        <tissue evidence="13">Leaf</tissue>
    </source>
</reference>
<dbReference type="PROSITE" id="PS00086">
    <property type="entry name" value="CYTOCHROME_P450"/>
    <property type="match status" value="1"/>
</dbReference>
<dbReference type="InterPro" id="IPR017972">
    <property type="entry name" value="Cyt_P450_CS"/>
</dbReference>
<accession>A0AA88V7F3</accession>
<evidence type="ECO:0000313" key="13">
    <source>
        <dbReference type="EMBL" id="KAK3003291.1"/>
    </source>
</evidence>
<evidence type="ECO:0000256" key="10">
    <source>
        <dbReference type="ARBA" id="ARBA00023136"/>
    </source>
</evidence>
<evidence type="ECO:0000256" key="6">
    <source>
        <dbReference type="ARBA" id="ARBA00022989"/>
    </source>
</evidence>
<keyword evidence="3 11" id="KW-0349">Heme</keyword>
<evidence type="ECO:0000256" key="3">
    <source>
        <dbReference type="ARBA" id="ARBA00022617"/>
    </source>
</evidence>
<evidence type="ECO:0000313" key="14">
    <source>
        <dbReference type="Proteomes" id="UP001188597"/>
    </source>
</evidence>
<keyword evidence="6" id="KW-1133">Transmembrane helix</keyword>
<evidence type="ECO:0000256" key="8">
    <source>
        <dbReference type="ARBA" id="ARBA00023004"/>
    </source>
</evidence>
<dbReference type="GO" id="GO:0020037">
    <property type="term" value="F:heme binding"/>
    <property type="evidence" value="ECO:0007669"/>
    <property type="project" value="InterPro"/>
</dbReference>
<evidence type="ECO:0000256" key="9">
    <source>
        <dbReference type="ARBA" id="ARBA00023033"/>
    </source>
</evidence>
<dbReference type="GO" id="GO:0004497">
    <property type="term" value="F:monooxygenase activity"/>
    <property type="evidence" value="ECO:0007669"/>
    <property type="project" value="UniProtKB-KW"/>
</dbReference>
<evidence type="ECO:0000256" key="2">
    <source>
        <dbReference type="ARBA" id="ARBA00010617"/>
    </source>
</evidence>